<name>A0A5F7ZGS6_MACMU</name>
<dbReference type="VGNC" id="VGNC:108104">
    <property type="gene designation" value="OOSP4B"/>
</dbReference>
<dbReference type="Bgee" id="ENSMMUG00000053043">
    <property type="expression patterns" value="Expressed in spermatid and 4 other cell types or tissues"/>
</dbReference>
<keyword evidence="7" id="KW-1185">Reference proteome</keyword>
<organism evidence="6 7">
    <name type="scientific">Macaca mulatta</name>
    <name type="common">Rhesus macaque</name>
    <dbReference type="NCBI Taxonomy" id="9544"/>
    <lineage>
        <taxon>Eukaryota</taxon>
        <taxon>Metazoa</taxon>
        <taxon>Chordata</taxon>
        <taxon>Craniata</taxon>
        <taxon>Vertebrata</taxon>
        <taxon>Euteleostomi</taxon>
        <taxon>Mammalia</taxon>
        <taxon>Eutheria</taxon>
        <taxon>Euarchontoglires</taxon>
        <taxon>Primates</taxon>
        <taxon>Haplorrhini</taxon>
        <taxon>Catarrhini</taxon>
        <taxon>Cercopithecidae</taxon>
        <taxon>Cercopithecinae</taxon>
        <taxon>Macaca</taxon>
    </lineage>
</organism>
<evidence type="ECO:0000256" key="2">
    <source>
        <dbReference type="ARBA" id="ARBA00010071"/>
    </source>
</evidence>
<comment type="similarity">
    <text evidence="2">Belongs to the PLAC1 family.</text>
</comment>
<keyword evidence="3" id="KW-0964">Secreted</keyword>
<proteinExistence type="inferred from homology"/>
<accession>A0A5F7ZGS6</accession>
<evidence type="ECO:0000313" key="6">
    <source>
        <dbReference type="Ensembl" id="ENSMMUP00000063825.1"/>
    </source>
</evidence>
<dbReference type="GeneTree" id="ENSGT00960000193303"/>
<evidence type="ECO:0000313" key="8">
    <source>
        <dbReference type="VGNC" id="VGNC:108104"/>
    </source>
</evidence>
<dbReference type="OMA" id="HTTYEFP"/>
<evidence type="ECO:0000256" key="3">
    <source>
        <dbReference type="ARBA" id="ARBA00022525"/>
    </source>
</evidence>
<reference evidence="6" key="2">
    <citation type="submission" date="2019-01" db="EMBL/GenBank/DDBJ databases">
        <authorList>
            <person name="Graves T."/>
            <person name="Eichler E.E."/>
            <person name="Wilson R.K."/>
        </authorList>
    </citation>
    <scope>NUCLEOTIDE SEQUENCE [LARGE SCALE GENOMIC DNA]</scope>
    <source>
        <strain evidence="6">17573</strain>
    </source>
</reference>
<sequence length="159" mass="18237">MKTSVLLAITATCSDDWLLVRMKIRPFDNNTEVRIGDIHLGDNCPVTRLLSFNYEFSYPVTSCGIKKIMFQRNDDAILSEISYRPRSHTTYEFPVVCFVKRLKFPSAMHFGMSGFDANTLKKIPQKSKQESPAPTQSKTWAPNFKSVNKERLSKKSLHQ</sequence>
<dbReference type="Proteomes" id="UP000006718">
    <property type="component" value="Chromosome 14"/>
</dbReference>
<dbReference type="Ensembl" id="ENSMMUT00000087329.1">
    <property type="protein sequence ID" value="ENSMMUP00000063825.1"/>
    <property type="gene ID" value="ENSMMUG00000053043.1"/>
</dbReference>
<evidence type="ECO:0000313" key="7">
    <source>
        <dbReference type="Proteomes" id="UP000006718"/>
    </source>
</evidence>
<dbReference type="AlphaFoldDB" id="A0A5F7ZGS6"/>
<dbReference type="PANTHER" id="PTHR14380">
    <property type="entry name" value="PLACENTA-SPECIFIC PROTEIN 1"/>
    <property type="match status" value="1"/>
</dbReference>
<feature type="region of interest" description="Disordered" evidence="5">
    <location>
        <begin position="122"/>
        <end position="159"/>
    </location>
</feature>
<evidence type="ECO:0000256" key="4">
    <source>
        <dbReference type="ARBA" id="ARBA00022729"/>
    </source>
</evidence>
<reference evidence="7" key="1">
    <citation type="journal article" date="2007" name="Science">
        <title>Evolutionary and biomedical insights from the rhesus macaque genome.</title>
        <authorList>
            <person name="Gibbs R.A."/>
            <person name="Rogers J."/>
            <person name="Katze M.G."/>
            <person name="Bumgarner R."/>
            <person name="Weinstock G.M."/>
            <person name="Mardis E.R."/>
            <person name="Remington K.A."/>
            <person name="Strausberg R.L."/>
            <person name="Venter J.C."/>
            <person name="Wilson R.K."/>
            <person name="Batzer M.A."/>
            <person name="Bustamante C.D."/>
            <person name="Eichler E.E."/>
            <person name="Hahn M.W."/>
            <person name="Hardison R.C."/>
            <person name="Makova K.D."/>
            <person name="Miller W."/>
            <person name="Milosavljevic A."/>
            <person name="Palermo R.E."/>
            <person name="Siepel A."/>
            <person name="Sikela J.M."/>
            <person name="Attaway T."/>
            <person name="Bell S."/>
            <person name="Bernard K.E."/>
            <person name="Buhay C.J."/>
            <person name="Chandrabose M.N."/>
            <person name="Dao M."/>
            <person name="Davis C."/>
            <person name="Delehaunty K.D."/>
            <person name="Ding Y."/>
            <person name="Dinh H.H."/>
            <person name="Dugan-Rocha S."/>
            <person name="Fulton L.A."/>
            <person name="Gabisi R.A."/>
            <person name="Garner T.T."/>
            <person name="Godfrey J."/>
            <person name="Hawes A.C."/>
            <person name="Hernandez J."/>
            <person name="Hines S."/>
            <person name="Holder M."/>
            <person name="Hume J."/>
            <person name="Jhangiani S.N."/>
            <person name="Joshi V."/>
            <person name="Khan Z.M."/>
            <person name="Kirkness E.F."/>
            <person name="Cree A."/>
            <person name="Fowler R.G."/>
            <person name="Lee S."/>
            <person name="Lewis L.R."/>
            <person name="Li Z."/>
            <person name="Liu Y.-S."/>
            <person name="Moore S.M."/>
            <person name="Muzny D."/>
            <person name="Nazareth L.V."/>
            <person name="Ngo D.N."/>
            <person name="Okwuonu G.O."/>
            <person name="Pai G."/>
            <person name="Parker D."/>
            <person name="Paul H.A."/>
            <person name="Pfannkoch C."/>
            <person name="Pohl C.S."/>
            <person name="Rogers Y.-H.C."/>
            <person name="Ruiz S.J."/>
            <person name="Sabo A."/>
            <person name="Santibanez J."/>
            <person name="Schneider B.W."/>
            <person name="Smith S.M."/>
            <person name="Sodergren E."/>
            <person name="Svatek A.F."/>
            <person name="Utterback T.R."/>
            <person name="Vattathil S."/>
            <person name="Warren W."/>
            <person name="White C.S."/>
            <person name="Chinwalla A.T."/>
            <person name="Feng Y."/>
            <person name="Halpern A.L."/>
            <person name="Hillier L.W."/>
            <person name="Huang X."/>
            <person name="Minx P."/>
            <person name="Nelson J.O."/>
            <person name="Pepin K.H."/>
            <person name="Qin X."/>
            <person name="Sutton G.G."/>
            <person name="Venter E."/>
            <person name="Walenz B.P."/>
            <person name="Wallis J.W."/>
            <person name="Worley K.C."/>
            <person name="Yang S.-P."/>
            <person name="Jones S.M."/>
            <person name="Marra M.A."/>
            <person name="Rocchi M."/>
            <person name="Schein J.E."/>
            <person name="Baertsch R."/>
            <person name="Clarke L."/>
            <person name="Csuros M."/>
            <person name="Glasscock J."/>
            <person name="Harris R.A."/>
            <person name="Havlak P."/>
            <person name="Jackson A.R."/>
            <person name="Jiang H."/>
            <person name="Liu Y."/>
            <person name="Messina D.N."/>
            <person name="Shen Y."/>
            <person name="Song H.X.-Z."/>
            <person name="Wylie T."/>
            <person name="Zhang L."/>
            <person name="Birney E."/>
            <person name="Han K."/>
            <person name="Konkel M.K."/>
            <person name="Lee J."/>
            <person name="Smit A.F.A."/>
            <person name="Ullmer B."/>
            <person name="Wang H."/>
            <person name="Xing J."/>
            <person name="Burhans R."/>
            <person name="Cheng Z."/>
            <person name="Karro J.E."/>
            <person name="Ma J."/>
            <person name="Raney B."/>
            <person name="She X."/>
            <person name="Cox M.J."/>
            <person name="Demuth J.P."/>
            <person name="Dumas L.J."/>
            <person name="Han S.-G."/>
            <person name="Hopkins J."/>
            <person name="Karimpour-Fard A."/>
            <person name="Kim Y.H."/>
            <person name="Pollack J.R."/>
            <person name="Vinar T."/>
            <person name="Addo-Quaye C."/>
            <person name="Degenhardt J."/>
            <person name="Denby A."/>
            <person name="Hubisz M.J."/>
            <person name="Indap A."/>
            <person name="Kosiol C."/>
            <person name="Lahn B.T."/>
            <person name="Lawson H.A."/>
            <person name="Marklein A."/>
            <person name="Nielsen R."/>
            <person name="Vallender E.J."/>
            <person name="Clark A.G."/>
            <person name="Ferguson B."/>
            <person name="Hernandez R.D."/>
            <person name="Hirani K."/>
            <person name="Kehrer-Sawatzki H."/>
            <person name="Kolb J."/>
            <person name="Patil S."/>
            <person name="Pu L.-L."/>
            <person name="Ren Y."/>
            <person name="Smith D.G."/>
            <person name="Wheeler D.A."/>
            <person name="Schenck I."/>
            <person name="Ball E.V."/>
            <person name="Chen R."/>
            <person name="Cooper D.N."/>
            <person name="Giardine B."/>
            <person name="Hsu F."/>
            <person name="Kent W.J."/>
            <person name="Lesk A."/>
            <person name="Nelson D.L."/>
            <person name="O'brien W.E."/>
            <person name="Pruefer K."/>
            <person name="Stenson P.D."/>
            <person name="Wallace J.C."/>
            <person name="Ke H."/>
            <person name="Liu X.-M."/>
            <person name="Wang P."/>
            <person name="Xiang A.P."/>
            <person name="Yang F."/>
            <person name="Barber G.P."/>
            <person name="Haussler D."/>
            <person name="Karolchik D."/>
            <person name="Kern A.D."/>
            <person name="Kuhn R.M."/>
            <person name="Smith K.E."/>
            <person name="Zwieg A.S."/>
        </authorList>
    </citation>
    <scope>NUCLEOTIDE SEQUENCE [LARGE SCALE GENOMIC DNA]</scope>
    <source>
        <strain evidence="7">17573</strain>
    </source>
</reference>
<evidence type="ECO:0000256" key="5">
    <source>
        <dbReference type="SAM" id="MobiDB-lite"/>
    </source>
</evidence>
<reference evidence="6" key="3">
    <citation type="submission" date="2025-08" db="UniProtKB">
        <authorList>
            <consortium name="Ensembl"/>
        </authorList>
    </citation>
    <scope>IDENTIFICATION</scope>
    <source>
        <strain evidence="6">17573</strain>
    </source>
</reference>
<protein>
    <submittedName>
        <fullName evidence="6">Oocyte secreted protein family member 4B</fullName>
    </submittedName>
</protein>
<dbReference type="InterPro" id="IPR033222">
    <property type="entry name" value="PLAC1_fam"/>
</dbReference>
<dbReference type="PANTHER" id="PTHR14380:SF9">
    <property type="entry name" value="OOCYTE-SECRETED PROTEIN 4B"/>
    <property type="match status" value="1"/>
</dbReference>
<comment type="subcellular location">
    <subcellularLocation>
        <location evidence="1">Secreted</location>
    </subcellularLocation>
</comment>
<dbReference type="SMR" id="A0A5F7ZGS6"/>
<dbReference type="Gene3D" id="2.60.40.3210">
    <property type="entry name" value="Zona pellucida, ZP-N domain"/>
    <property type="match status" value="1"/>
</dbReference>
<reference evidence="6" key="4">
    <citation type="submission" date="2025-09" db="UniProtKB">
        <authorList>
            <consortium name="Ensembl"/>
        </authorList>
    </citation>
    <scope>IDENTIFICATION</scope>
    <source>
        <strain evidence="6">17573</strain>
    </source>
</reference>
<dbReference type="InParanoid" id="A0A5F7ZGS6"/>
<dbReference type="GO" id="GO:0005576">
    <property type="term" value="C:extracellular region"/>
    <property type="evidence" value="ECO:0007669"/>
    <property type="project" value="UniProtKB-SubCell"/>
</dbReference>
<keyword evidence="4" id="KW-0732">Signal</keyword>
<evidence type="ECO:0000256" key="1">
    <source>
        <dbReference type="ARBA" id="ARBA00004613"/>
    </source>
</evidence>
<dbReference type="VEuPathDB" id="HostDB:ENSMMUG00000053043"/>
<gene>
    <name evidence="6 8" type="primary">OOSP4B</name>
</gene>
<feature type="compositionally biased region" description="Polar residues" evidence="5">
    <location>
        <begin position="130"/>
        <end position="140"/>
    </location>
</feature>